<feature type="domain" description="VanZ-like" evidence="2">
    <location>
        <begin position="50"/>
        <end position="179"/>
    </location>
</feature>
<feature type="transmembrane region" description="Helical" evidence="1">
    <location>
        <begin position="139"/>
        <end position="160"/>
    </location>
</feature>
<organism evidence="3 4">
    <name type="scientific">Streptococcus panodentis</name>
    <dbReference type="NCBI Taxonomy" id="1581472"/>
    <lineage>
        <taxon>Bacteria</taxon>
        <taxon>Bacillati</taxon>
        <taxon>Bacillota</taxon>
        <taxon>Bacilli</taxon>
        <taxon>Lactobacillales</taxon>
        <taxon>Streptococcaceae</taxon>
        <taxon>Streptococcus</taxon>
    </lineage>
</organism>
<feature type="transmembrane region" description="Helical" evidence="1">
    <location>
        <begin position="12"/>
        <end position="32"/>
    </location>
</feature>
<sequence>MKRYLLELAAFLASLLFWVWLYGTFFYTYVATVFYKGWPEEDRLIPAGIILLLTLLSFLFIRSLTRQHLPRWLIWSSYGLYFLVLFYTLFLKNIGLQGFSLNLQSFVYLWIYGDKLVPTMNVIMFIPLGFLCRPSWKSAAIFTLAISLVEGSQYLFHLGIFDLGDILTNLLGFVIGSCLLQSRWGKWASSHIH</sequence>
<keyword evidence="4" id="KW-1185">Reference proteome</keyword>
<keyword evidence="1" id="KW-1133">Transmembrane helix</keyword>
<proteinExistence type="predicted"/>
<evidence type="ECO:0000313" key="4">
    <source>
        <dbReference type="Proteomes" id="UP001519349"/>
    </source>
</evidence>
<keyword evidence="1" id="KW-0472">Membrane</keyword>
<protein>
    <submittedName>
        <fullName evidence="3">VanZ family protein</fullName>
    </submittedName>
</protein>
<feature type="transmembrane region" description="Helical" evidence="1">
    <location>
        <begin position="110"/>
        <end position="132"/>
    </location>
</feature>
<dbReference type="Pfam" id="PF04892">
    <property type="entry name" value="VanZ"/>
    <property type="match status" value="1"/>
</dbReference>
<accession>A0ABS5B046</accession>
<dbReference type="InterPro" id="IPR006976">
    <property type="entry name" value="VanZ-like"/>
</dbReference>
<dbReference type="EMBL" id="QFAY01000038">
    <property type="protein sequence ID" value="MBP2622198.1"/>
    <property type="molecule type" value="Genomic_DNA"/>
</dbReference>
<feature type="transmembrane region" description="Helical" evidence="1">
    <location>
        <begin position="73"/>
        <end position="90"/>
    </location>
</feature>
<comment type="caution">
    <text evidence="3">The sequence shown here is derived from an EMBL/GenBank/DDBJ whole genome shotgun (WGS) entry which is preliminary data.</text>
</comment>
<reference evidence="3 4" key="1">
    <citation type="submission" date="2018-05" db="EMBL/GenBank/DDBJ databases">
        <title>Draft genome sequence of Streptococcus panodentis CCUG 70867T.</title>
        <authorList>
            <person name="Salva-Serra F."/>
            <person name="Mendez V."/>
            <person name="Jaen-Luchoro D."/>
            <person name="Gonzales-Siles L."/>
            <person name="Karlsson R."/>
            <person name="Engstrom-Jakobsson H."/>
            <person name="Busquets A."/>
            <person name="Gomila M."/>
            <person name="Pineiro-Iglesias B."/>
            <person name="Bennasar-Figueras A."/>
            <person name="Seeger M."/>
            <person name="Moore E."/>
        </authorList>
    </citation>
    <scope>NUCLEOTIDE SEQUENCE [LARGE SCALE GENOMIC DNA]</scope>
    <source>
        <strain evidence="3 4">CCUG 70867</strain>
    </source>
</reference>
<evidence type="ECO:0000259" key="2">
    <source>
        <dbReference type="Pfam" id="PF04892"/>
    </source>
</evidence>
<evidence type="ECO:0000256" key="1">
    <source>
        <dbReference type="SAM" id="Phobius"/>
    </source>
</evidence>
<gene>
    <name evidence="3" type="ORF">DHL47_12885</name>
</gene>
<name>A0ABS5B046_9STRE</name>
<evidence type="ECO:0000313" key="3">
    <source>
        <dbReference type="EMBL" id="MBP2622198.1"/>
    </source>
</evidence>
<feature type="transmembrane region" description="Helical" evidence="1">
    <location>
        <begin position="44"/>
        <end position="61"/>
    </location>
</feature>
<keyword evidence="1" id="KW-0812">Transmembrane</keyword>
<dbReference type="RefSeq" id="WP_209552104.1">
    <property type="nucleotide sequence ID" value="NZ_QFAY01000038.1"/>
</dbReference>
<dbReference type="Proteomes" id="UP001519349">
    <property type="component" value="Unassembled WGS sequence"/>
</dbReference>